<dbReference type="PANTHER" id="PTHR33371">
    <property type="entry name" value="INTERMEMBRANE PHOSPHOLIPID TRANSPORT SYSTEM BINDING PROTEIN MLAD-RELATED"/>
    <property type="match status" value="1"/>
</dbReference>
<reference evidence="3 4" key="1">
    <citation type="submission" date="2020-08" db="EMBL/GenBank/DDBJ databases">
        <title>Complete genome sequence of Entomobacter blattae G55GP.</title>
        <authorList>
            <person name="Poehlein A."/>
            <person name="Guzman J."/>
            <person name="Daniel R."/>
            <person name="Vilcinskas A."/>
        </authorList>
    </citation>
    <scope>NUCLEOTIDE SEQUENCE [LARGE SCALE GENOMIC DNA]</scope>
    <source>
        <strain evidence="3 4">G55GP</strain>
    </source>
</reference>
<dbReference type="InterPro" id="IPR052336">
    <property type="entry name" value="MlaD_Phospholipid_Transporter"/>
</dbReference>
<keyword evidence="1" id="KW-0812">Transmembrane</keyword>
<evidence type="ECO:0000256" key="1">
    <source>
        <dbReference type="SAM" id="Phobius"/>
    </source>
</evidence>
<keyword evidence="1" id="KW-1133">Transmembrane helix</keyword>
<dbReference type="Proteomes" id="UP000516349">
    <property type="component" value="Chromosome"/>
</dbReference>
<dbReference type="AlphaFoldDB" id="A0A7H1NRD6"/>
<proteinExistence type="predicted"/>
<evidence type="ECO:0000259" key="2">
    <source>
        <dbReference type="Pfam" id="PF02470"/>
    </source>
</evidence>
<evidence type="ECO:0000313" key="4">
    <source>
        <dbReference type="Proteomes" id="UP000516349"/>
    </source>
</evidence>
<name>A0A7H1NRD6_9PROT</name>
<feature type="domain" description="Mce/MlaD" evidence="2">
    <location>
        <begin position="63"/>
        <end position="132"/>
    </location>
</feature>
<protein>
    <recommendedName>
        <fullName evidence="2">Mce/MlaD domain-containing protein</fullName>
    </recommendedName>
</protein>
<dbReference type="RefSeq" id="WP_203414673.1">
    <property type="nucleotide sequence ID" value="NZ_CP060244.1"/>
</dbReference>
<organism evidence="3 4">
    <name type="scientific">Entomobacter blattae</name>
    <dbReference type="NCBI Taxonomy" id="2762277"/>
    <lineage>
        <taxon>Bacteria</taxon>
        <taxon>Pseudomonadati</taxon>
        <taxon>Pseudomonadota</taxon>
        <taxon>Alphaproteobacteria</taxon>
        <taxon>Acetobacterales</taxon>
        <taxon>Acetobacteraceae</taxon>
        <taxon>Entomobacter</taxon>
    </lineage>
</organism>
<accession>A0A7H1NRD6</accession>
<dbReference type="InterPro" id="IPR003399">
    <property type="entry name" value="Mce/MlaD"/>
</dbReference>
<dbReference type="PANTHER" id="PTHR33371:SF4">
    <property type="entry name" value="INTERMEMBRANE PHOSPHOLIPID TRANSPORT SYSTEM BINDING PROTEIN MLAD"/>
    <property type="match status" value="1"/>
</dbReference>
<evidence type="ECO:0000313" key="3">
    <source>
        <dbReference type="EMBL" id="QNT78346.1"/>
    </source>
</evidence>
<dbReference type="Pfam" id="PF02470">
    <property type="entry name" value="MlaD"/>
    <property type="match status" value="1"/>
</dbReference>
<dbReference type="EMBL" id="CP060244">
    <property type="protein sequence ID" value="QNT78346.1"/>
    <property type="molecule type" value="Genomic_DNA"/>
</dbReference>
<feature type="transmembrane region" description="Helical" evidence="1">
    <location>
        <begin position="21"/>
        <end position="44"/>
    </location>
</feature>
<keyword evidence="1" id="KW-0472">Membrane</keyword>
<gene>
    <name evidence="3" type="ORF">JGUZn3_11190</name>
</gene>
<sequence length="333" mass="36674">MFLFRRTDNARQLVHIRYTDEWVGVLVLICLIACGAAVVEAGFLRDWLTPSASLRILLPETGVANLSVGDDVEVFGIHAGTIRKVSVNPSGGLYAVAEIDPQVTIYIRQDSQAVIRRRFAVAGATYIAISRGFGQEFDWHYAVIKANTEPNPMDTITQMLLQVHQKILPILDSAQQLVDNLDNVTGNLRTGKGTIGRLLSNDDLARKTEKMVTALNAVVNNLQPLEGKAGAVLGSAHQVMGNTNKILTHTDVILANLRRISHDLEQASPRLPRLVKNLDESTSNLPALLTQTQLMVDQLEKLTRQLRGLWYLGGANTKPRSQTDRLPAHEVNP</sequence>
<dbReference type="KEGG" id="ebla:JGUZn3_11190"/>
<keyword evidence="4" id="KW-1185">Reference proteome</keyword>